<keyword evidence="2 6" id="KW-0812">Transmembrane</keyword>
<dbReference type="PROSITE" id="PS50850">
    <property type="entry name" value="MFS"/>
    <property type="match status" value="1"/>
</dbReference>
<dbReference type="RefSeq" id="XP_033383560.1">
    <property type="nucleotide sequence ID" value="XM_033523501.1"/>
</dbReference>
<keyword evidence="4 6" id="KW-0472">Membrane</keyword>
<dbReference type="AlphaFoldDB" id="A0A6A5XR37"/>
<evidence type="ECO:0000256" key="2">
    <source>
        <dbReference type="ARBA" id="ARBA00022692"/>
    </source>
</evidence>
<keyword evidence="9" id="KW-1185">Reference proteome</keyword>
<feature type="transmembrane region" description="Helical" evidence="6">
    <location>
        <begin position="455"/>
        <end position="473"/>
    </location>
</feature>
<evidence type="ECO:0000313" key="9">
    <source>
        <dbReference type="Proteomes" id="UP000799778"/>
    </source>
</evidence>
<protein>
    <submittedName>
        <fullName evidence="8">Tetracycline-efflux transporter-like protein</fullName>
    </submittedName>
</protein>
<evidence type="ECO:0000259" key="7">
    <source>
        <dbReference type="PROSITE" id="PS50850"/>
    </source>
</evidence>
<feature type="transmembrane region" description="Helical" evidence="6">
    <location>
        <begin position="87"/>
        <end position="106"/>
    </location>
</feature>
<sequence>MDPNSNDSTFAADADADQQFQTHENNRRRGIVRPHRASGSADENAPLLSNEASNGRQSLLNDTSSEAVEWFGTAELQGLPWWNRPSIYWLLPPFLLFTLAFGGIVIPKLNLIYNLLCDDYYASRSPENQDPISSPMDPGNRYDRCQNPDVASRSSLFLLYGSLISGIIAAFTSPKIGAMSDLYGRKKLMVFTTCGLLVSELLTILAAKYPQTVDVNWILVGYAIDGLCGTFIVGMALAHSYATDCTSPQKRNVAFGYFHACLFTGIAVGPVLAGYIIKQREPIVGKTEAVLIIFYLALGAHTLFIFFLFFVIPESLTESRQQAARESRKKELERLGPSSDIINRLRSINFLSPLKILYPTGPGSSPALRRNLILLAATDTIMFSIAMSSMGVITIYVRAHFNWQEWETSKFVSVVNASRVLSLLVILPLITRIVRGRSGTSGQSNSGSDTFDLSIIRIAILFDMLGYLGFSLVTKADLFTIPGVIASLGGMGSPTLGSALTKHIPPDRVGQLLGATGLLHAMSRVVGPAIFNGIYSATTRSFDRTVFICLTATFGLAFCCSWFVKPHGMYPAPQTSPSKSNRSHSLSQRSKTRRLN</sequence>
<dbReference type="InterPro" id="IPR020846">
    <property type="entry name" value="MFS_dom"/>
</dbReference>
<feature type="transmembrane region" description="Helical" evidence="6">
    <location>
        <begin position="157"/>
        <end position="176"/>
    </location>
</feature>
<evidence type="ECO:0000256" key="6">
    <source>
        <dbReference type="SAM" id="Phobius"/>
    </source>
</evidence>
<dbReference type="EMBL" id="ML978069">
    <property type="protein sequence ID" value="KAF2015221.1"/>
    <property type="molecule type" value="Genomic_DNA"/>
</dbReference>
<feature type="transmembrane region" description="Helical" evidence="6">
    <location>
        <begin position="417"/>
        <end position="434"/>
    </location>
</feature>
<feature type="transmembrane region" description="Helical" evidence="6">
    <location>
        <begin position="219"/>
        <end position="242"/>
    </location>
</feature>
<dbReference type="InterPro" id="IPR036259">
    <property type="entry name" value="MFS_trans_sf"/>
</dbReference>
<feature type="region of interest" description="Disordered" evidence="5">
    <location>
        <begin position="1"/>
        <end position="50"/>
    </location>
</feature>
<dbReference type="OrthoDB" id="3026777at2759"/>
<dbReference type="Gene3D" id="1.20.1250.20">
    <property type="entry name" value="MFS general substrate transporter like domains"/>
    <property type="match status" value="1"/>
</dbReference>
<feature type="domain" description="Major facilitator superfamily (MFS) profile" evidence="7">
    <location>
        <begin position="86"/>
        <end position="569"/>
    </location>
</feature>
<feature type="transmembrane region" description="Helical" evidence="6">
    <location>
        <begin position="545"/>
        <end position="564"/>
    </location>
</feature>
<feature type="transmembrane region" description="Helical" evidence="6">
    <location>
        <begin position="188"/>
        <end position="207"/>
    </location>
</feature>
<dbReference type="GO" id="GO:0016020">
    <property type="term" value="C:membrane"/>
    <property type="evidence" value="ECO:0007669"/>
    <property type="project" value="UniProtKB-SubCell"/>
</dbReference>
<accession>A0A6A5XR37</accession>
<feature type="transmembrane region" description="Helical" evidence="6">
    <location>
        <begin position="479"/>
        <end position="500"/>
    </location>
</feature>
<name>A0A6A5XR37_9PLEO</name>
<dbReference type="GO" id="GO:0022857">
    <property type="term" value="F:transmembrane transporter activity"/>
    <property type="evidence" value="ECO:0007669"/>
    <property type="project" value="InterPro"/>
</dbReference>
<dbReference type="GeneID" id="54280898"/>
<dbReference type="PROSITE" id="PS00216">
    <property type="entry name" value="SUGAR_TRANSPORT_1"/>
    <property type="match status" value="1"/>
</dbReference>
<proteinExistence type="predicted"/>
<dbReference type="Pfam" id="PF07690">
    <property type="entry name" value="MFS_1"/>
    <property type="match status" value="1"/>
</dbReference>
<reference evidence="8" key="1">
    <citation type="journal article" date="2020" name="Stud. Mycol.">
        <title>101 Dothideomycetes genomes: a test case for predicting lifestyles and emergence of pathogens.</title>
        <authorList>
            <person name="Haridas S."/>
            <person name="Albert R."/>
            <person name="Binder M."/>
            <person name="Bloem J."/>
            <person name="Labutti K."/>
            <person name="Salamov A."/>
            <person name="Andreopoulos B."/>
            <person name="Baker S."/>
            <person name="Barry K."/>
            <person name="Bills G."/>
            <person name="Bluhm B."/>
            <person name="Cannon C."/>
            <person name="Castanera R."/>
            <person name="Culley D."/>
            <person name="Daum C."/>
            <person name="Ezra D."/>
            <person name="Gonzalez J."/>
            <person name="Henrissat B."/>
            <person name="Kuo A."/>
            <person name="Liang C."/>
            <person name="Lipzen A."/>
            <person name="Lutzoni F."/>
            <person name="Magnuson J."/>
            <person name="Mondo S."/>
            <person name="Nolan M."/>
            <person name="Ohm R."/>
            <person name="Pangilinan J."/>
            <person name="Park H.-J."/>
            <person name="Ramirez L."/>
            <person name="Alfaro M."/>
            <person name="Sun H."/>
            <person name="Tritt A."/>
            <person name="Yoshinaga Y."/>
            <person name="Zwiers L.-H."/>
            <person name="Turgeon B."/>
            <person name="Goodwin S."/>
            <person name="Spatafora J."/>
            <person name="Crous P."/>
            <person name="Grigoriev I."/>
        </authorList>
    </citation>
    <scope>NUCLEOTIDE SEQUENCE</scope>
    <source>
        <strain evidence="8">CBS 175.79</strain>
    </source>
</reference>
<keyword evidence="3 6" id="KW-1133">Transmembrane helix</keyword>
<feature type="compositionally biased region" description="Polar residues" evidence="5">
    <location>
        <begin position="573"/>
        <end position="589"/>
    </location>
</feature>
<evidence type="ECO:0000256" key="1">
    <source>
        <dbReference type="ARBA" id="ARBA00004141"/>
    </source>
</evidence>
<evidence type="ECO:0000313" key="8">
    <source>
        <dbReference type="EMBL" id="KAF2015221.1"/>
    </source>
</evidence>
<dbReference type="Proteomes" id="UP000799778">
    <property type="component" value="Unassembled WGS sequence"/>
</dbReference>
<evidence type="ECO:0000256" key="4">
    <source>
        <dbReference type="ARBA" id="ARBA00023136"/>
    </source>
</evidence>
<feature type="region of interest" description="Disordered" evidence="5">
    <location>
        <begin position="573"/>
        <end position="596"/>
    </location>
</feature>
<feature type="compositionally biased region" description="Low complexity" evidence="5">
    <location>
        <begin position="1"/>
        <end position="22"/>
    </location>
</feature>
<dbReference type="InterPro" id="IPR011701">
    <property type="entry name" value="MFS"/>
</dbReference>
<organism evidence="8 9">
    <name type="scientific">Aaosphaeria arxii CBS 175.79</name>
    <dbReference type="NCBI Taxonomy" id="1450172"/>
    <lineage>
        <taxon>Eukaryota</taxon>
        <taxon>Fungi</taxon>
        <taxon>Dikarya</taxon>
        <taxon>Ascomycota</taxon>
        <taxon>Pezizomycotina</taxon>
        <taxon>Dothideomycetes</taxon>
        <taxon>Pleosporomycetidae</taxon>
        <taxon>Pleosporales</taxon>
        <taxon>Pleosporales incertae sedis</taxon>
        <taxon>Aaosphaeria</taxon>
    </lineage>
</organism>
<dbReference type="SUPFAM" id="SSF103473">
    <property type="entry name" value="MFS general substrate transporter"/>
    <property type="match status" value="1"/>
</dbReference>
<feature type="transmembrane region" description="Helical" evidence="6">
    <location>
        <begin position="512"/>
        <end position="533"/>
    </location>
</feature>
<dbReference type="InterPro" id="IPR005829">
    <property type="entry name" value="Sugar_transporter_CS"/>
</dbReference>
<dbReference type="PANTHER" id="PTHR23507:SF40">
    <property type="entry name" value="TETRACYCLINE-EFFLUX TRANSPORTER"/>
    <property type="match status" value="1"/>
</dbReference>
<evidence type="ECO:0000256" key="3">
    <source>
        <dbReference type="ARBA" id="ARBA00022989"/>
    </source>
</evidence>
<dbReference type="PANTHER" id="PTHR23507">
    <property type="entry name" value="ZGC:174356"/>
    <property type="match status" value="1"/>
</dbReference>
<feature type="compositionally biased region" description="Basic residues" evidence="5">
    <location>
        <begin position="26"/>
        <end position="36"/>
    </location>
</feature>
<feature type="transmembrane region" description="Helical" evidence="6">
    <location>
        <begin position="289"/>
        <end position="312"/>
    </location>
</feature>
<feature type="transmembrane region" description="Helical" evidence="6">
    <location>
        <begin position="254"/>
        <end position="277"/>
    </location>
</feature>
<evidence type="ECO:0000256" key="5">
    <source>
        <dbReference type="SAM" id="MobiDB-lite"/>
    </source>
</evidence>
<gene>
    <name evidence="8" type="ORF">BU24DRAFT_346779</name>
</gene>
<comment type="subcellular location">
    <subcellularLocation>
        <location evidence="1">Membrane</location>
        <topology evidence="1">Multi-pass membrane protein</topology>
    </subcellularLocation>
</comment>
<feature type="transmembrane region" description="Helical" evidence="6">
    <location>
        <begin position="372"/>
        <end position="397"/>
    </location>
</feature>